<dbReference type="Pfam" id="PF01899">
    <property type="entry name" value="MNHE"/>
    <property type="match status" value="1"/>
</dbReference>
<evidence type="ECO:0000256" key="2">
    <source>
        <dbReference type="ARBA" id="ARBA00006228"/>
    </source>
</evidence>
<evidence type="ECO:0000256" key="6">
    <source>
        <dbReference type="ARBA" id="ARBA00023136"/>
    </source>
</evidence>
<keyword evidence="3" id="KW-1003">Cell membrane</keyword>
<dbReference type="Proteomes" id="UP000317778">
    <property type="component" value="Unassembled WGS sequence"/>
</dbReference>
<dbReference type="GO" id="GO:0008324">
    <property type="term" value="F:monoatomic cation transmembrane transporter activity"/>
    <property type="evidence" value="ECO:0007669"/>
    <property type="project" value="InterPro"/>
</dbReference>
<comment type="subcellular location">
    <subcellularLocation>
        <location evidence="1">Cell membrane</location>
        <topology evidence="1">Multi-pass membrane protein</topology>
    </subcellularLocation>
</comment>
<accession>A0A532V7T3</accession>
<keyword evidence="4 7" id="KW-0812">Transmembrane</keyword>
<evidence type="ECO:0000313" key="9">
    <source>
        <dbReference type="Proteomes" id="UP000317778"/>
    </source>
</evidence>
<evidence type="ECO:0000256" key="1">
    <source>
        <dbReference type="ARBA" id="ARBA00004651"/>
    </source>
</evidence>
<proteinExistence type="inferred from homology"/>
<evidence type="ECO:0000256" key="7">
    <source>
        <dbReference type="SAM" id="Phobius"/>
    </source>
</evidence>
<keyword evidence="5 7" id="KW-1133">Transmembrane helix</keyword>
<dbReference type="GO" id="GO:0005886">
    <property type="term" value="C:plasma membrane"/>
    <property type="evidence" value="ECO:0007669"/>
    <property type="project" value="UniProtKB-SubCell"/>
</dbReference>
<dbReference type="AlphaFoldDB" id="A0A532V7T3"/>
<organism evidence="8 9">
    <name type="scientific">candidate division TA06 bacterium B3_TA06</name>
    <dbReference type="NCBI Taxonomy" id="2012487"/>
    <lineage>
        <taxon>Bacteria</taxon>
        <taxon>Bacteria division TA06</taxon>
    </lineage>
</organism>
<dbReference type="PANTHER" id="PTHR34584">
    <property type="entry name" value="NA(+)/H(+) ANTIPORTER SUBUNIT E1"/>
    <property type="match status" value="1"/>
</dbReference>
<reference evidence="8 9" key="1">
    <citation type="submission" date="2017-06" db="EMBL/GenBank/DDBJ databases">
        <title>Novel microbial phyla capable of carbon fixation and sulfur reduction in deep-sea sediments.</title>
        <authorList>
            <person name="Huang J."/>
            <person name="Baker B."/>
            <person name="Wang Y."/>
        </authorList>
    </citation>
    <scope>NUCLEOTIDE SEQUENCE [LARGE SCALE GENOMIC DNA]</scope>
    <source>
        <strain evidence="8">B3_TA06</strain>
    </source>
</reference>
<comment type="caution">
    <text evidence="8">The sequence shown here is derived from an EMBL/GenBank/DDBJ whole genome shotgun (WGS) entry which is preliminary data.</text>
</comment>
<name>A0A532V7T3_UNCT6</name>
<evidence type="ECO:0000256" key="3">
    <source>
        <dbReference type="ARBA" id="ARBA00022475"/>
    </source>
</evidence>
<dbReference type="InterPro" id="IPR002758">
    <property type="entry name" value="Cation_antiport_E"/>
</dbReference>
<comment type="similarity">
    <text evidence="2">Belongs to the CPA3 antiporters (TC 2.A.63) subunit E family.</text>
</comment>
<gene>
    <name evidence="8" type="ORF">CEE36_04300</name>
</gene>
<sequence length="164" mass="18641">MRRVVLFVLSYGLWLLLTLPGGDWPVYVVGAVLALLVAIFFGAEFTHRPLSFLNPRRWFWGIIYIPVFFWHMLVANLDVAFRVLHPACPVKPGIVKVKTALKTDVAKAFLANSITLTPGTMTVDVDEDVLYVHWIDVFGDGEDIEANTKVIVAKFEKYLMRIFE</sequence>
<feature type="transmembrane region" description="Helical" evidence="7">
    <location>
        <begin position="28"/>
        <end position="46"/>
    </location>
</feature>
<dbReference type="PIRSF" id="PIRSF019239">
    <property type="entry name" value="MrpE"/>
    <property type="match status" value="1"/>
</dbReference>
<feature type="transmembrane region" description="Helical" evidence="7">
    <location>
        <begin position="58"/>
        <end position="77"/>
    </location>
</feature>
<evidence type="ECO:0000256" key="4">
    <source>
        <dbReference type="ARBA" id="ARBA00022692"/>
    </source>
</evidence>
<dbReference type="PANTHER" id="PTHR34584:SF1">
    <property type="entry name" value="NA(+)_H(+) ANTIPORTER SUBUNIT E1"/>
    <property type="match status" value="1"/>
</dbReference>
<evidence type="ECO:0000256" key="5">
    <source>
        <dbReference type="ARBA" id="ARBA00022989"/>
    </source>
</evidence>
<keyword evidence="6 7" id="KW-0472">Membrane</keyword>
<evidence type="ECO:0008006" key="10">
    <source>
        <dbReference type="Google" id="ProtNLM"/>
    </source>
</evidence>
<dbReference type="EMBL" id="NJBO01000005">
    <property type="protein sequence ID" value="TKJ43261.1"/>
    <property type="molecule type" value="Genomic_DNA"/>
</dbReference>
<evidence type="ECO:0000313" key="8">
    <source>
        <dbReference type="EMBL" id="TKJ43261.1"/>
    </source>
</evidence>
<protein>
    <recommendedName>
        <fullName evidence="10">Na+/H+ antiporter subunit E</fullName>
    </recommendedName>
</protein>